<dbReference type="EMBL" id="JADKMY010000004">
    <property type="protein sequence ID" value="MBF4554396.1"/>
    <property type="molecule type" value="Genomic_DNA"/>
</dbReference>
<protein>
    <recommendedName>
        <fullName evidence="3">Antitoxin VbhA domain-containing protein</fullName>
    </recommendedName>
</protein>
<reference evidence="1 2" key="1">
    <citation type="submission" date="2020-10" db="EMBL/GenBank/DDBJ databases">
        <title>Novel species in genus Corynebacterium.</title>
        <authorList>
            <person name="Zhang G."/>
        </authorList>
    </citation>
    <scope>NUCLEOTIDE SEQUENCE [LARGE SCALE GENOMIC DNA]</scope>
    <source>
        <strain evidence="1 2">DSM 45110</strain>
    </source>
</reference>
<name>A0ABR9ZMU5_9CORY</name>
<evidence type="ECO:0008006" key="3">
    <source>
        <dbReference type="Google" id="ProtNLM"/>
    </source>
</evidence>
<dbReference type="RefSeq" id="WP_194557304.1">
    <property type="nucleotide sequence ID" value="NZ_JADKMY010000004.1"/>
</dbReference>
<dbReference type="Proteomes" id="UP000635902">
    <property type="component" value="Unassembled WGS sequence"/>
</dbReference>
<gene>
    <name evidence="1" type="ORF">IRY30_09970</name>
</gene>
<comment type="caution">
    <text evidence="1">The sequence shown here is derived from an EMBL/GenBank/DDBJ whole genome shotgun (WGS) entry which is preliminary data.</text>
</comment>
<evidence type="ECO:0000313" key="1">
    <source>
        <dbReference type="EMBL" id="MBF4554396.1"/>
    </source>
</evidence>
<keyword evidence="2" id="KW-1185">Reference proteome</keyword>
<sequence>MTVVDYSTLRGVEGYKAAFPNALRGLEGKRLRAVVEGVHSGVLEGWRPTEENVAEIAQSRESGQMTSEEAQAICDRVRARRARSK</sequence>
<proteinExistence type="predicted"/>
<evidence type="ECO:0000313" key="2">
    <source>
        <dbReference type="Proteomes" id="UP000635902"/>
    </source>
</evidence>
<accession>A0ABR9ZMU5</accession>
<organism evidence="1 2">
    <name type="scientific">Corynebacterium suicordis DSM 45110</name>
    <dbReference type="NCBI Taxonomy" id="1121369"/>
    <lineage>
        <taxon>Bacteria</taxon>
        <taxon>Bacillati</taxon>
        <taxon>Actinomycetota</taxon>
        <taxon>Actinomycetes</taxon>
        <taxon>Mycobacteriales</taxon>
        <taxon>Corynebacteriaceae</taxon>
        <taxon>Corynebacterium</taxon>
    </lineage>
</organism>